<dbReference type="SUPFAM" id="SSF51306">
    <property type="entry name" value="LexA/Signal peptidase"/>
    <property type="match status" value="1"/>
</dbReference>
<dbReference type="PROSITE" id="PS00761">
    <property type="entry name" value="SPASE_I_3"/>
    <property type="match status" value="1"/>
</dbReference>
<dbReference type="Gene3D" id="2.10.109.10">
    <property type="entry name" value="Umud Fragment, subunit A"/>
    <property type="match status" value="1"/>
</dbReference>
<dbReference type="InterPro" id="IPR000223">
    <property type="entry name" value="Pept_S26A_signal_pept_1"/>
</dbReference>
<sequence>MSKFRQLWGWIWPSLVVILIALGFVTFVAKPSTVSGPSMEPNLQDKEHVWAFTRAPIHHGSVIIFDSYGVDPVSSGHKLYVKRVIGLPGDTVTSDHGTIYVNDRPINQSYISQKQQDSTGSWNFKKLAKKNNWEKNTNAVRVPQGCYFVLGDHRTVSNDSRYFGFVPQQNVVGVAKVFWWAVAFGSVTKQEQIYIDKQWKDFYQAGDNKNG</sequence>
<dbReference type="NCBIfam" id="TIGR02227">
    <property type="entry name" value="sigpep_I_bact"/>
    <property type="match status" value="1"/>
</dbReference>
<evidence type="ECO:0000313" key="10">
    <source>
        <dbReference type="Proteomes" id="UP001143700"/>
    </source>
</evidence>
<reference evidence="9" key="1">
    <citation type="journal article" date="2022" name="Microorganisms">
        <title>Antibiotic Susceptibility, Resistance Gene Determinants and Corresponding Genomic Regions in Lactobacillus amylovorus Isolates Derived from Wild Boars and Domestic Pigs.</title>
        <authorList>
            <person name="Moravkova M."/>
            <person name="Kostovova I."/>
            <person name="Kavanova K."/>
            <person name="Pechar R."/>
            <person name="Stanek S."/>
            <person name="Brychta A."/>
            <person name="Zeman M."/>
            <person name="Kubasova T."/>
        </authorList>
    </citation>
    <scope>NUCLEOTIDE SEQUENCE</scope>
    <source>
        <strain evidence="9">M356A</strain>
    </source>
</reference>
<dbReference type="GO" id="GO:0006465">
    <property type="term" value="P:signal peptide processing"/>
    <property type="evidence" value="ECO:0007669"/>
    <property type="project" value="InterPro"/>
</dbReference>
<dbReference type="GO" id="GO:0005886">
    <property type="term" value="C:plasma membrane"/>
    <property type="evidence" value="ECO:0007669"/>
    <property type="project" value="UniProtKB-SubCell"/>
</dbReference>
<dbReference type="GO" id="GO:0009003">
    <property type="term" value="F:signal peptidase activity"/>
    <property type="evidence" value="ECO:0007669"/>
    <property type="project" value="UniProtKB-EC"/>
</dbReference>
<dbReference type="EMBL" id="JAOTGU010000010">
    <property type="protein sequence ID" value="MDB6262396.1"/>
    <property type="molecule type" value="Genomic_DNA"/>
</dbReference>
<dbReference type="RefSeq" id="WP_271870298.1">
    <property type="nucleotide sequence ID" value="NZ_JAOTGU010000010.1"/>
</dbReference>
<dbReference type="InterPro" id="IPR019758">
    <property type="entry name" value="Pept_S26A_signal_pept_1_CS"/>
</dbReference>
<evidence type="ECO:0000256" key="4">
    <source>
        <dbReference type="ARBA" id="ARBA00013208"/>
    </source>
</evidence>
<dbReference type="PANTHER" id="PTHR43390">
    <property type="entry name" value="SIGNAL PEPTIDASE I"/>
    <property type="match status" value="1"/>
</dbReference>
<dbReference type="InterPro" id="IPR036286">
    <property type="entry name" value="LexA/Signal_pep-like_sf"/>
</dbReference>
<dbReference type="InterPro" id="IPR019533">
    <property type="entry name" value="Peptidase_S26"/>
</dbReference>
<dbReference type="Pfam" id="PF10502">
    <property type="entry name" value="Peptidase_S26"/>
    <property type="match status" value="1"/>
</dbReference>
<evidence type="ECO:0000256" key="7">
    <source>
        <dbReference type="RuleBase" id="RU362042"/>
    </source>
</evidence>
<feature type="active site" evidence="6">
    <location>
        <position position="38"/>
    </location>
</feature>
<reference evidence="9" key="2">
    <citation type="submission" date="2022-10" db="EMBL/GenBank/DDBJ databases">
        <authorList>
            <person name="Kostovova I."/>
            <person name="Moravkova M."/>
            <person name="Pechar R."/>
        </authorList>
    </citation>
    <scope>NUCLEOTIDE SEQUENCE</scope>
    <source>
        <strain evidence="9">M356A</strain>
    </source>
</reference>
<dbReference type="GO" id="GO:0004252">
    <property type="term" value="F:serine-type endopeptidase activity"/>
    <property type="evidence" value="ECO:0007669"/>
    <property type="project" value="InterPro"/>
</dbReference>
<dbReference type="EC" id="3.4.21.89" evidence="4 7"/>
<dbReference type="PANTHER" id="PTHR43390:SF1">
    <property type="entry name" value="CHLOROPLAST PROCESSING PEPTIDASE"/>
    <property type="match status" value="1"/>
</dbReference>
<organism evidence="9 10">
    <name type="scientific">Lactobacillus amylovorus</name>
    <dbReference type="NCBI Taxonomy" id="1604"/>
    <lineage>
        <taxon>Bacteria</taxon>
        <taxon>Bacillati</taxon>
        <taxon>Bacillota</taxon>
        <taxon>Bacilli</taxon>
        <taxon>Lactobacillales</taxon>
        <taxon>Lactobacillaceae</taxon>
        <taxon>Lactobacillus</taxon>
    </lineage>
</organism>
<keyword evidence="5 7" id="KW-0378">Hydrolase</keyword>
<evidence type="ECO:0000256" key="6">
    <source>
        <dbReference type="PIRSR" id="PIRSR600223-1"/>
    </source>
</evidence>
<comment type="caution">
    <text evidence="9">The sequence shown here is derived from an EMBL/GenBank/DDBJ whole genome shotgun (WGS) entry which is preliminary data.</text>
</comment>
<evidence type="ECO:0000256" key="3">
    <source>
        <dbReference type="ARBA" id="ARBA00009370"/>
    </source>
</evidence>
<name>A0A9X4ADL8_LACAM</name>
<feature type="domain" description="Peptidase S26" evidence="8">
    <location>
        <begin position="8"/>
        <end position="180"/>
    </location>
</feature>
<dbReference type="AlphaFoldDB" id="A0A9X4ADL8"/>
<dbReference type="PRINTS" id="PR00727">
    <property type="entry name" value="LEADERPTASE"/>
</dbReference>
<evidence type="ECO:0000256" key="2">
    <source>
        <dbReference type="ARBA" id="ARBA00004401"/>
    </source>
</evidence>
<accession>A0A9X4ADL8</accession>
<comment type="similarity">
    <text evidence="3 7">Belongs to the peptidase S26 family.</text>
</comment>
<gene>
    <name evidence="9" type="primary">lepB</name>
    <name evidence="9" type="ORF">ODV15_07525</name>
</gene>
<dbReference type="CDD" id="cd06530">
    <property type="entry name" value="S26_SPase_I"/>
    <property type="match status" value="1"/>
</dbReference>
<proteinExistence type="inferred from homology"/>
<evidence type="ECO:0000313" key="9">
    <source>
        <dbReference type="EMBL" id="MDB6262396.1"/>
    </source>
</evidence>
<feature type="transmembrane region" description="Helical" evidence="7">
    <location>
        <begin position="7"/>
        <end position="29"/>
    </location>
</feature>
<keyword evidence="7" id="KW-0812">Transmembrane</keyword>
<protein>
    <recommendedName>
        <fullName evidence="4 7">Signal peptidase I</fullName>
        <ecNumber evidence="4 7">3.4.21.89</ecNumber>
    </recommendedName>
</protein>
<evidence type="ECO:0000256" key="1">
    <source>
        <dbReference type="ARBA" id="ARBA00000677"/>
    </source>
</evidence>
<evidence type="ECO:0000256" key="5">
    <source>
        <dbReference type="ARBA" id="ARBA00022801"/>
    </source>
</evidence>
<keyword evidence="7" id="KW-0645">Protease</keyword>
<feature type="active site" evidence="6">
    <location>
        <position position="82"/>
    </location>
</feature>
<comment type="catalytic activity">
    <reaction evidence="1 7">
        <text>Cleavage of hydrophobic, N-terminal signal or leader sequences from secreted and periplasmic proteins.</text>
        <dbReference type="EC" id="3.4.21.89"/>
    </reaction>
</comment>
<comment type="subcellular location">
    <subcellularLocation>
        <location evidence="2">Cell membrane</location>
        <topology evidence="2">Single-pass type II membrane protein</topology>
    </subcellularLocation>
    <subcellularLocation>
        <location evidence="7">Membrane</location>
        <topology evidence="7">Single-pass type II membrane protein</topology>
    </subcellularLocation>
</comment>
<evidence type="ECO:0000259" key="8">
    <source>
        <dbReference type="Pfam" id="PF10502"/>
    </source>
</evidence>
<dbReference type="Proteomes" id="UP001143700">
    <property type="component" value="Unassembled WGS sequence"/>
</dbReference>
<keyword evidence="7" id="KW-0472">Membrane</keyword>
<keyword evidence="7" id="KW-1133">Transmembrane helix</keyword>